<sequence>MAKQRKKELRMAKIVNLVSVFSLLLLIAFADAQFLGHGFLKPPPTLKCDKTYGVKSGDTCFGVEQTFNLSTAFFESINPNLNCTRLFIGQWLCLNGSLS</sequence>
<reference evidence="4 5" key="1">
    <citation type="submission" date="2018-10" db="EMBL/GenBank/DDBJ databases">
        <title>A high-quality apple genome assembly.</title>
        <authorList>
            <person name="Hu J."/>
        </authorList>
    </citation>
    <scope>NUCLEOTIDE SEQUENCE [LARGE SCALE GENOMIC DNA]</scope>
    <source>
        <strain evidence="5">cv. HFTH1</strain>
        <tissue evidence="4">Young leaf</tissue>
    </source>
</reference>
<dbReference type="CDD" id="cd00118">
    <property type="entry name" value="LysM"/>
    <property type="match status" value="1"/>
</dbReference>
<organism evidence="4 5">
    <name type="scientific">Malus domestica</name>
    <name type="common">Apple</name>
    <name type="synonym">Pyrus malus</name>
    <dbReference type="NCBI Taxonomy" id="3750"/>
    <lineage>
        <taxon>Eukaryota</taxon>
        <taxon>Viridiplantae</taxon>
        <taxon>Streptophyta</taxon>
        <taxon>Embryophyta</taxon>
        <taxon>Tracheophyta</taxon>
        <taxon>Spermatophyta</taxon>
        <taxon>Magnoliopsida</taxon>
        <taxon>eudicotyledons</taxon>
        <taxon>Gunneridae</taxon>
        <taxon>Pentapetalae</taxon>
        <taxon>rosids</taxon>
        <taxon>fabids</taxon>
        <taxon>Rosales</taxon>
        <taxon>Rosaceae</taxon>
        <taxon>Amygdaloideae</taxon>
        <taxon>Maleae</taxon>
        <taxon>Malus</taxon>
    </lineage>
</organism>
<dbReference type="SMART" id="SM00257">
    <property type="entry name" value="LysM"/>
    <property type="match status" value="1"/>
</dbReference>
<dbReference type="Pfam" id="PF01476">
    <property type="entry name" value="LysM"/>
    <property type="match status" value="1"/>
</dbReference>
<dbReference type="InterPro" id="IPR052210">
    <property type="entry name" value="LysM1-like"/>
</dbReference>
<keyword evidence="2" id="KW-0843">Virulence</keyword>
<dbReference type="EMBL" id="RDQH01000336">
    <property type="protein sequence ID" value="RXH86066.1"/>
    <property type="molecule type" value="Genomic_DNA"/>
</dbReference>
<proteinExistence type="predicted"/>
<feature type="domain" description="LysM" evidence="3">
    <location>
        <begin position="50"/>
        <end position="94"/>
    </location>
</feature>
<dbReference type="PANTHER" id="PTHR34997:SF1">
    <property type="entry name" value="PEPTIDOGLYCAN-BINDING LYSIN DOMAIN"/>
    <property type="match status" value="1"/>
</dbReference>
<keyword evidence="1" id="KW-0147">Chitin-binding</keyword>
<dbReference type="PROSITE" id="PS51782">
    <property type="entry name" value="LYSM"/>
    <property type="match status" value="1"/>
</dbReference>
<dbReference type="AlphaFoldDB" id="A0A498IRU4"/>
<comment type="caution">
    <text evidence="4">The sequence shown here is derived from an EMBL/GenBank/DDBJ whole genome shotgun (WGS) entry which is preliminary data.</text>
</comment>
<dbReference type="InterPro" id="IPR036779">
    <property type="entry name" value="LysM_dom_sf"/>
</dbReference>
<evidence type="ECO:0000313" key="4">
    <source>
        <dbReference type="EMBL" id="RXH86066.1"/>
    </source>
</evidence>
<dbReference type="STRING" id="3750.A0A498IRU4"/>
<dbReference type="GO" id="GO:0008061">
    <property type="term" value="F:chitin binding"/>
    <property type="evidence" value="ECO:0007669"/>
    <property type="project" value="UniProtKB-KW"/>
</dbReference>
<dbReference type="PANTHER" id="PTHR34997">
    <property type="entry name" value="AM15"/>
    <property type="match status" value="1"/>
</dbReference>
<dbReference type="InterPro" id="IPR018392">
    <property type="entry name" value="LysM"/>
</dbReference>
<evidence type="ECO:0000313" key="5">
    <source>
        <dbReference type="Proteomes" id="UP000290289"/>
    </source>
</evidence>
<evidence type="ECO:0000256" key="1">
    <source>
        <dbReference type="ARBA" id="ARBA00022669"/>
    </source>
</evidence>
<gene>
    <name evidence="4" type="ORF">DVH24_017119</name>
</gene>
<dbReference type="SUPFAM" id="SSF54106">
    <property type="entry name" value="LysM domain"/>
    <property type="match status" value="1"/>
</dbReference>
<dbReference type="Gene3D" id="3.10.350.10">
    <property type="entry name" value="LysM domain"/>
    <property type="match status" value="1"/>
</dbReference>
<dbReference type="Proteomes" id="UP000290289">
    <property type="component" value="Chromosome 10"/>
</dbReference>
<accession>A0A498IRU4</accession>
<name>A0A498IRU4_MALDO</name>
<evidence type="ECO:0000256" key="2">
    <source>
        <dbReference type="ARBA" id="ARBA00023026"/>
    </source>
</evidence>
<keyword evidence="5" id="KW-1185">Reference proteome</keyword>
<evidence type="ECO:0000259" key="3">
    <source>
        <dbReference type="PROSITE" id="PS51782"/>
    </source>
</evidence>
<protein>
    <recommendedName>
        <fullName evidence="3">LysM domain-containing protein</fullName>
    </recommendedName>
</protein>